<organism evidence="2 3">
    <name type="scientific">Nocardioides iriomotensis</name>
    <dbReference type="NCBI Taxonomy" id="715784"/>
    <lineage>
        <taxon>Bacteria</taxon>
        <taxon>Bacillati</taxon>
        <taxon>Actinomycetota</taxon>
        <taxon>Actinomycetes</taxon>
        <taxon>Propionibacteriales</taxon>
        <taxon>Nocardioidaceae</taxon>
        <taxon>Nocardioides</taxon>
    </lineage>
</organism>
<dbReference type="EMBL" id="SDPU01000022">
    <property type="protein sequence ID" value="RYU11848.1"/>
    <property type="molecule type" value="Genomic_DNA"/>
</dbReference>
<keyword evidence="1" id="KW-0472">Membrane</keyword>
<dbReference type="RefSeq" id="WP_129987436.1">
    <property type="nucleotide sequence ID" value="NZ_SDPU01000022.1"/>
</dbReference>
<name>A0A4Q5J2G6_9ACTN</name>
<dbReference type="AlphaFoldDB" id="A0A4Q5J2G6"/>
<evidence type="ECO:0000313" key="3">
    <source>
        <dbReference type="Proteomes" id="UP000291189"/>
    </source>
</evidence>
<proteinExistence type="predicted"/>
<keyword evidence="3" id="KW-1185">Reference proteome</keyword>
<feature type="transmembrane region" description="Helical" evidence="1">
    <location>
        <begin position="33"/>
        <end position="57"/>
    </location>
</feature>
<dbReference type="Proteomes" id="UP000291189">
    <property type="component" value="Unassembled WGS sequence"/>
</dbReference>
<accession>A0A4Q5J2G6</accession>
<dbReference type="OrthoDB" id="9992406at2"/>
<sequence>MSSFAPGRLSGITAPAVDARPLRRVRHEVRDGAVVMAFSAVASTALAGAMLLVVTLAGQGA</sequence>
<keyword evidence="1" id="KW-0812">Transmembrane</keyword>
<reference evidence="2 3" key="1">
    <citation type="submission" date="2019-01" db="EMBL/GenBank/DDBJ databases">
        <title>Nocardioides guangzhouensis sp. nov., an actinobacterium isolated from soil.</title>
        <authorList>
            <person name="Fu Y."/>
            <person name="Cai Y."/>
            <person name="Lin Z."/>
            <person name="Chen P."/>
        </authorList>
    </citation>
    <scope>NUCLEOTIDE SEQUENCE [LARGE SCALE GENOMIC DNA]</scope>
    <source>
        <strain evidence="2 3">NBRC 105384</strain>
    </source>
</reference>
<protein>
    <submittedName>
        <fullName evidence="2">Uncharacterized protein</fullName>
    </submittedName>
</protein>
<comment type="caution">
    <text evidence="2">The sequence shown here is derived from an EMBL/GenBank/DDBJ whole genome shotgun (WGS) entry which is preliminary data.</text>
</comment>
<evidence type="ECO:0000256" key="1">
    <source>
        <dbReference type="SAM" id="Phobius"/>
    </source>
</evidence>
<evidence type="ECO:0000313" key="2">
    <source>
        <dbReference type="EMBL" id="RYU11848.1"/>
    </source>
</evidence>
<gene>
    <name evidence="2" type="ORF">ETU37_11325</name>
</gene>
<keyword evidence="1" id="KW-1133">Transmembrane helix</keyword>